<feature type="compositionally biased region" description="Low complexity" evidence="1">
    <location>
        <begin position="414"/>
        <end position="433"/>
    </location>
</feature>
<feature type="domain" description="Calmodulin-binding" evidence="2">
    <location>
        <begin position="701"/>
        <end position="814"/>
    </location>
</feature>
<feature type="compositionally biased region" description="Basic and acidic residues" evidence="1">
    <location>
        <begin position="173"/>
        <end position="187"/>
    </location>
</feature>
<feature type="region of interest" description="Disordered" evidence="1">
    <location>
        <begin position="369"/>
        <end position="393"/>
    </location>
</feature>
<comment type="caution">
    <text evidence="3">The sequence shown here is derived from an EMBL/GenBank/DDBJ whole genome shotgun (WGS) entry which is preliminary data.</text>
</comment>
<name>A0AAW2RLU9_9LAMI</name>
<protein>
    <recommendedName>
        <fullName evidence="2">Calmodulin-binding domain-containing protein</fullName>
    </recommendedName>
</protein>
<sequence>MMQDAVYFLFETEPNQDAYWHLSNSYDFHVYLSAFCRSWVFRFPLWSSFMAEGSSDPLLTSEEKVFSSMNLGINSAGNPRSLNNVCRRASVGSYRAGNNARRRHSVYSNSENVSRPVVPRYLRASTGSCHDLCKFGRRQSCGEKVRKPLRRRTAKTSPNELLPVVIVVAGKQKTEKVVKHEPSADTKRRSRVVKLSPDAKSYSSKFKASLDAKVCSPRQNASFSNETRLPNSPTKKSTASHPTAIIKRRILSPSEKVEVPVKEANSIDRKISRTGKKTYDQYLKCSSSVKSKSVNVKRSSASDNLDDVLGKGRLNSVVKNSRRMTASTASARRASVTPAAPLFPKSSPSKTASIISRKSGRVKLLSPLKVRTRTQRAATETSNNENSKKTLPVITMGTEKLEDIPDDHAIAALSSSSSPKSLSQAKSASSLSCEVEEEERTSCERESRQDPRIGTENNSLESIPDYHVIPALSSPSSPKSLSYAKSPSLLSHEEDHEEIKHNGNKAVEFVLEKTVSIEIGNTQTVKENQNKMPRIRTERRALESIPEDHASALPSPSSPKSLSHANSPSLEEHDVIKHNGNEADGSVSNNIVSVETGNVQPVKGNPKKAVRKSRLVLSEDKYCLPMKLKFRSGKVVDLPSENNTPRKIIFRRSRSSGNKAEEGFVSDNKKSMEIGTLEPVRENQYKISRKSRVVVSEHKPRSPVKSFRNQQVVDLQSGNNSTRILRFRRPRVAWPEDGKVDLKRRIFKRNGGKDDAAGAELCSGKIILKHQDVQGKTDVKILLNNVLEETASKLVESRKGKVKALVGAFETVISLHERKRTLRIVG</sequence>
<feature type="compositionally biased region" description="Basic and acidic residues" evidence="1">
    <location>
        <begin position="440"/>
        <end position="453"/>
    </location>
</feature>
<accession>A0AAW2RLU9</accession>
<dbReference type="PANTHER" id="PTHR33349:SF1">
    <property type="entry name" value="EMB|CAB62594.1"/>
    <property type="match status" value="1"/>
</dbReference>
<feature type="region of interest" description="Disordered" evidence="1">
    <location>
        <begin position="173"/>
        <end position="198"/>
    </location>
</feature>
<dbReference type="AlphaFoldDB" id="A0AAW2RLU9"/>
<evidence type="ECO:0000313" key="3">
    <source>
        <dbReference type="EMBL" id="KAL0381027.1"/>
    </source>
</evidence>
<reference evidence="3" key="2">
    <citation type="journal article" date="2024" name="Plant">
        <title>Genomic evolution and insights into agronomic trait innovations of Sesamum species.</title>
        <authorList>
            <person name="Miao H."/>
            <person name="Wang L."/>
            <person name="Qu L."/>
            <person name="Liu H."/>
            <person name="Sun Y."/>
            <person name="Le M."/>
            <person name="Wang Q."/>
            <person name="Wei S."/>
            <person name="Zheng Y."/>
            <person name="Lin W."/>
            <person name="Duan Y."/>
            <person name="Cao H."/>
            <person name="Xiong S."/>
            <person name="Wang X."/>
            <person name="Wei L."/>
            <person name="Li C."/>
            <person name="Ma Q."/>
            <person name="Ju M."/>
            <person name="Zhao R."/>
            <person name="Li G."/>
            <person name="Mu C."/>
            <person name="Tian Q."/>
            <person name="Mei H."/>
            <person name="Zhang T."/>
            <person name="Gao T."/>
            <person name="Zhang H."/>
        </authorList>
    </citation>
    <scope>NUCLEOTIDE SEQUENCE</scope>
    <source>
        <strain evidence="3">G01</strain>
    </source>
</reference>
<organism evidence="3">
    <name type="scientific">Sesamum angustifolium</name>
    <dbReference type="NCBI Taxonomy" id="2727405"/>
    <lineage>
        <taxon>Eukaryota</taxon>
        <taxon>Viridiplantae</taxon>
        <taxon>Streptophyta</taxon>
        <taxon>Embryophyta</taxon>
        <taxon>Tracheophyta</taxon>
        <taxon>Spermatophyta</taxon>
        <taxon>Magnoliopsida</taxon>
        <taxon>eudicotyledons</taxon>
        <taxon>Gunneridae</taxon>
        <taxon>Pentapetalae</taxon>
        <taxon>asterids</taxon>
        <taxon>lamiids</taxon>
        <taxon>Lamiales</taxon>
        <taxon>Pedaliaceae</taxon>
        <taxon>Sesamum</taxon>
    </lineage>
</organism>
<feature type="region of interest" description="Disordered" evidence="1">
    <location>
        <begin position="219"/>
        <end position="241"/>
    </location>
</feature>
<dbReference type="EMBL" id="JACGWK010000001">
    <property type="protein sequence ID" value="KAL0381027.1"/>
    <property type="molecule type" value="Genomic_DNA"/>
</dbReference>
<feature type="region of interest" description="Disordered" evidence="1">
    <location>
        <begin position="414"/>
        <end position="461"/>
    </location>
</feature>
<feature type="compositionally biased region" description="Low complexity" evidence="1">
    <location>
        <begin position="551"/>
        <end position="569"/>
    </location>
</feature>
<evidence type="ECO:0000256" key="1">
    <source>
        <dbReference type="SAM" id="MobiDB-lite"/>
    </source>
</evidence>
<dbReference type="InterPro" id="IPR012417">
    <property type="entry name" value="CaM-bd_dom_pln"/>
</dbReference>
<dbReference type="PANTHER" id="PTHR33349">
    <property type="entry name" value="EMB|CAB62594.1"/>
    <property type="match status" value="1"/>
</dbReference>
<dbReference type="SMART" id="SM01054">
    <property type="entry name" value="CaM_binding"/>
    <property type="match status" value="1"/>
</dbReference>
<reference evidence="3" key="1">
    <citation type="submission" date="2020-06" db="EMBL/GenBank/DDBJ databases">
        <authorList>
            <person name="Li T."/>
            <person name="Hu X."/>
            <person name="Zhang T."/>
            <person name="Song X."/>
            <person name="Zhang H."/>
            <person name="Dai N."/>
            <person name="Sheng W."/>
            <person name="Hou X."/>
            <person name="Wei L."/>
        </authorList>
    </citation>
    <scope>NUCLEOTIDE SEQUENCE</scope>
    <source>
        <strain evidence="3">G01</strain>
        <tissue evidence="3">Leaf</tissue>
    </source>
</reference>
<proteinExistence type="predicted"/>
<gene>
    <name evidence="3" type="ORF">Sangu_0167000</name>
</gene>
<dbReference type="Pfam" id="PF07839">
    <property type="entry name" value="CaM_binding"/>
    <property type="match status" value="1"/>
</dbReference>
<feature type="region of interest" description="Disordered" evidence="1">
    <location>
        <begin position="549"/>
        <end position="571"/>
    </location>
</feature>
<evidence type="ECO:0000259" key="2">
    <source>
        <dbReference type="SMART" id="SM01054"/>
    </source>
</evidence>
<feature type="compositionally biased region" description="Polar residues" evidence="1">
    <location>
        <begin position="375"/>
        <end position="385"/>
    </location>
</feature>
<dbReference type="GO" id="GO:0005516">
    <property type="term" value="F:calmodulin binding"/>
    <property type="evidence" value="ECO:0007669"/>
    <property type="project" value="InterPro"/>
</dbReference>